<evidence type="ECO:0008006" key="6">
    <source>
        <dbReference type="Google" id="ProtNLM"/>
    </source>
</evidence>
<dbReference type="EMBL" id="CP016170">
    <property type="protein sequence ID" value="ANN69554.1"/>
    <property type="molecule type" value="Genomic_DNA"/>
</dbReference>
<dbReference type="InterPro" id="IPR006311">
    <property type="entry name" value="TAT_signal"/>
</dbReference>
<dbReference type="EMBL" id="CP016171">
    <property type="protein sequence ID" value="ANN74701.1"/>
    <property type="molecule type" value="Genomic_DNA"/>
</dbReference>
<protein>
    <recommendedName>
        <fullName evidence="6">Lipoprotein</fullName>
    </recommendedName>
</protein>
<dbReference type="OrthoDB" id="8685017at2"/>
<proteinExistence type="predicted"/>
<dbReference type="STRING" id="463025.BAU08_10245"/>
<feature type="chain" id="PRO_5008258570" description="Lipoprotein" evidence="1">
    <location>
        <begin position="20"/>
        <end position="185"/>
    </location>
</feature>
<feature type="signal peptide" evidence="1">
    <location>
        <begin position="1"/>
        <end position="19"/>
    </location>
</feature>
<evidence type="ECO:0000313" key="3">
    <source>
        <dbReference type="EMBL" id="ANN74701.1"/>
    </source>
</evidence>
<dbReference type="Proteomes" id="UP000092213">
    <property type="component" value="Chromosome"/>
</dbReference>
<dbReference type="PROSITE" id="PS51318">
    <property type="entry name" value="TAT"/>
    <property type="match status" value="1"/>
</dbReference>
<organism evidence="3 5">
    <name type="scientific">Bordetella bronchialis</name>
    <dbReference type="NCBI Taxonomy" id="463025"/>
    <lineage>
        <taxon>Bacteria</taxon>
        <taxon>Pseudomonadati</taxon>
        <taxon>Pseudomonadota</taxon>
        <taxon>Betaproteobacteria</taxon>
        <taxon>Burkholderiales</taxon>
        <taxon>Alcaligenaceae</taxon>
        <taxon>Bordetella</taxon>
    </lineage>
</organism>
<evidence type="ECO:0000313" key="4">
    <source>
        <dbReference type="Proteomes" id="UP000091897"/>
    </source>
</evidence>
<accession>A0A193G5G5</accession>
<sequence length="185" mass="19874">MSFASTPRRRLIATLPLLAAVLLAGCASVPPTPVAPADLGLPRRVHVALQSPDQPRQDALLVVQAEGAGATRWSMFDPLGMPMARQILQDGKWRNDGFMRPNGQASDMFSAILFAWTPAASLPSAYAGQDWHQGATAGGGRERVMNDDCNPRWRVVWQAGAPADTFTITTGGGTTWRVEPLKEAP</sequence>
<evidence type="ECO:0000313" key="2">
    <source>
        <dbReference type="EMBL" id="ANN69554.1"/>
    </source>
</evidence>
<reference evidence="4 5" key="1">
    <citation type="submission" date="2016-06" db="EMBL/GenBank/DDBJ databases">
        <title>Complete genome sequences of Bordetella bronchialis and Bordetella flabilis.</title>
        <authorList>
            <person name="LiPuma J.J."/>
            <person name="Spilker T."/>
        </authorList>
    </citation>
    <scope>NUCLEOTIDE SEQUENCE [LARGE SCALE GENOMIC DNA]</scope>
    <source>
        <strain evidence="3 5">AU17976</strain>
        <strain evidence="2 4">AU3182</strain>
    </source>
</reference>
<evidence type="ECO:0000256" key="1">
    <source>
        <dbReference type="SAM" id="SignalP"/>
    </source>
</evidence>
<evidence type="ECO:0000313" key="5">
    <source>
        <dbReference type="Proteomes" id="UP000092213"/>
    </source>
</evidence>
<keyword evidence="1" id="KW-0732">Signal</keyword>
<dbReference type="AlphaFoldDB" id="A0A193G5G5"/>
<dbReference type="Proteomes" id="UP000091897">
    <property type="component" value="Chromosome"/>
</dbReference>
<keyword evidence="4" id="KW-1185">Reference proteome</keyword>
<name>A0A193G5G5_9BORD</name>
<dbReference type="KEGG" id="bbro:BAU06_10045"/>
<gene>
    <name evidence="2" type="ORF">BAU06_10045</name>
    <name evidence="3" type="ORF">BAU08_10245</name>
</gene>